<accession>A0A6C0HDU5</accession>
<reference evidence="1" key="1">
    <citation type="journal article" date="2020" name="Nature">
        <title>Giant virus diversity and host interactions through global metagenomics.</title>
        <authorList>
            <person name="Schulz F."/>
            <person name="Roux S."/>
            <person name="Paez-Espino D."/>
            <person name="Jungbluth S."/>
            <person name="Walsh D.A."/>
            <person name="Denef V.J."/>
            <person name="McMahon K.D."/>
            <person name="Konstantinidis K.T."/>
            <person name="Eloe-Fadrosh E.A."/>
            <person name="Kyrpides N.C."/>
            <person name="Woyke T."/>
        </authorList>
    </citation>
    <scope>NUCLEOTIDE SEQUENCE</scope>
    <source>
        <strain evidence="1">GVMAG-M-3300023179-92</strain>
    </source>
</reference>
<dbReference type="EMBL" id="MN739938">
    <property type="protein sequence ID" value="QHT78801.1"/>
    <property type="molecule type" value="Genomic_DNA"/>
</dbReference>
<name>A0A6C0HDU5_9ZZZZ</name>
<protein>
    <submittedName>
        <fullName evidence="1">Uncharacterized protein</fullName>
    </submittedName>
</protein>
<dbReference type="AlphaFoldDB" id="A0A6C0HDU5"/>
<proteinExistence type="predicted"/>
<organism evidence="1">
    <name type="scientific">viral metagenome</name>
    <dbReference type="NCBI Taxonomy" id="1070528"/>
    <lineage>
        <taxon>unclassified sequences</taxon>
        <taxon>metagenomes</taxon>
        <taxon>organismal metagenomes</taxon>
    </lineage>
</organism>
<evidence type="ECO:0000313" key="1">
    <source>
        <dbReference type="EMBL" id="QHT78801.1"/>
    </source>
</evidence>
<sequence>MSFHTLKESYMNGTFTNQEYYDQFPFRNWWRQDPFSDKAIIRANVAGYYPYKSDVVVQKPEDPPYEYAYYYACSTIFPKSPGLVKSKDIIHQP</sequence>